<reference evidence="5" key="1">
    <citation type="submission" date="2023-03" db="UniProtKB">
        <authorList>
            <consortium name="WormBaseParasite"/>
        </authorList>
    </citation>
    <scope>IDENTIFICATION</scope>
</reference>
<feature type="compositionally biased region" description="Polar residues" evidence="2">
    <location>
        <begin position="680"/>
        <end position="694"/>
    </location>
</feature>
<dbReference type="SMART" id="SM00034">
    <property type="entry name" value="CLECT"/>
    <property type="match status" value="1"/>
</dbReference>
<feature type="region of interest" description="Disordered" evidence="2">
    <location>
        <begin position="333"/>
        <end position="354"/>
    </location>
</feature>
<keyword evidence="4" id="KW-1185">Reference proteome</keyword>
<feature type="domain" description="C-type lectin" evidence="3">
    <location>
        <begin position="96"/>
        <end position="208"/>
    </location>
</feature>
<evidence type="ECO:0000256" key="1">
    <source>
        <dbReference type="SAM" id="Coils"/>
    </source>
</evidence>
<dbReference type="InterPro" id="IPR016186">
    <property type="entry name" value="C-type_lectin-like/link_sf"/>
</dbReference>
<feature type="coiled-coil region" evidence="1">
    <location>
        <begin position="399"/>
        <end position="426"/>
    </location>
</feature>
<feature type="region of interest" description="Disordered" evidence="2">
    <location>
        <begin position="680"/>
        <end position="709"/>
    </location>
</feature>
<dbReference type="CDD" id="cd00037">
    <property type="entry name" value="CLECT"/>
    <property type="match status" value="1"/>
</dbReference>
<keyword evidence="1" id="KW-0175">Coiled coil</keyword>
<dbReference type="Pfam" id="PF00059">
    <property type="entry name" value="Lectin_C"/>
    <property type="match status" value="1"/>
</dbReference>
<proteinExistence type="predicted"/>
<feature type="region of interest" description="Disordered" evidence="2">
    <location>
        <begin position="604"/>
        <end position="631"/>
    </location>
</feature>
<organism evidence="4 5">
    <name type="scientific">Ascaris lumbricoides</name>
    <name type="common">Giant roundworm</name>
    <dbReference type="NCBI Taxonomy" id="6252"/>
    <lineage>
        <taxon>Eukaryota</taxon>
        <taxon>Metazoa</taxon>
        <taxon>Ecdysozoa</taxon>
        <taxon>Nematoda</taxon>
        <taxon>Chromadorea</taxon>
        <taxon>Rhabditida</taxon>
        <taxon>Spirurina</taxon>
        <taxon>Ascaridomorpha</taxon>
        <taxon>Ascaridoidea</taxon>
        <taxon>Ascarididae</taxon>
        <taxon>Ascaris</taxon>
    </lineage>
</organism>
<dbReference type="AlphaFoldDB" id="A0A9J2P2D7"/>
<feature type="compositionally biased region" description="Polar residues" evidence="2">
    <location>
        <begin position="333"/>
        <end position="342"/>
    </location>
</feature>
<dbReference type="Gene3D" id="3.10.100.10">
    <property type="entry name" value="Mannose-Binding Protein A, subunit A"/>
    <property type="match status" value="1"/>
</dbReference>
<evidence type="ECO:0000313" key="4">
    <source>
        <dbReference type="Proteomes" id="UP000036681"/>
    </source>
</evidence>
<dbReference type="SUPFAM" id="SSF56436">
    <property type="entry name" value="C-type lectin-like"/>
    <property type="match status" value="1"/>
</dbReference>
<accession>A0A9J2P2D7</accession>
<evidence type="ECO:0000256" key="2">
    <source>
        <dbReference type="SAM" id="MobiDB-lite"/>
    </source>
</evidence>
<evidence type="ECO:0000313" key="5">
    <source>
        <dbReference type="WBParaSite" id="ALUE_0000355301-mRNA-1"/>
    </source>
</evidence>
<dbReference type="InterPro" id="IPR016187">
    <property type="entry name" value="CTDL_fold"/>
</dbReference>
<dbReference type="PANTHER" id="PTHR22803">
    <property type="entry name" value="MANNOSE, PHOSPHOLIPASE, LECTIN RECEPTOR RELATED"/>
    <property type="match status" value="1"/>
</dbReference>
<dbReference type="PROSITE" id="PS50041">
    <property type="entry name" value="C_TYPE_LECTIN_2"/>
    <property type="match status" value="1"/>
</dbReference>
<evidence type="ECO:0000259" key="3">
    <source>
        <dbReference type="PROSITE" id="PS50041"/>
    </source>
</evidence>
<protein>
    <submittedName>
        <fullName evidence="5">C-type lectin domain-containing protein</fullName>
    </submittedName>
</protein>
<sequence length="858" mass="96731">MSKWTEEAPSEALAPILLGVMETDDAKFQRGFPHNSQRCEEFNGIVVVLCSIASASNDATQEQNPETDFSQRTLTLWRSSYNQEGAWIEGPFGNLYQFHIGDQSWLSAREHCLALDSDLVIIHNFEQLEWIVSHYPLHRELPSDRMVQIGLIYNDSEGDWRWVDGSAFNASFLEWRKNGVANVNESETAGRCAMLRLNELRVDGVRCEVAASFDRTNRFVCERSQKRHLKHLQSSFPIWREFEQIVRLLRFANAVPHEITTIPAMPGLNKTGEEANATVADRNGDGNETERNISSARKETAFLTSVSNNVEEDDCLLCANSTNLSLTGLSKAVNGSESNSGTEMELTQAHQNEQAENPKWMIDSLHEEEKKTNEEGEKTVYKYKHVIIMEYNGTLTSDENNQAQKQKHLEQENKTLKNDLHKNRNSIHSVSGEKTDEAFDSYERPFAKASEQIIKTIEDEIVENGKTAAAISDMNKGGFEEKEAEQRNNGDTVDEGFAEDLNIARRFEEDFIDGSKVEASDKMSHQFCEDELEEPTPRSRGEKISEFFVALSEFLKRVGHKELRELLDNNSTGVTLTERLKEAVAMKNDKEFHKLKDAFAKKKKNEDGLLKQPAVTEQQRYHHRLPPTNNSAASEVESIAVNILNSVDKLLQLQMQFPDENVTNGHHQQGAHLEQNLTPTTEMSESSGLNNISSHEIGFDNDSASVKNDKSKMHFSGEVDGLDNKDENLSNNLTKDARKQSNDLVELTDDILELNATLLLFGNSSEQAESQRSVAPDDSTHGYAEAKLQDSSISSIKLSRLSNSFQIPSGITWNGVDDHKYRLDSENSVDDSLTPGMEIIKQNLSDRIKKLFTERSLS</sequence>
<dbReference type="InterPro" id="IPR001304">
    <property type="entry name" value="C-type_lectin-like"/>
</dbReference>
<dbReference type="WBParaSite" id="ALUE_0000355301-mRNA-1">
    <property type="protein sequence ID" value="ALUE_0000355301-mRNA-1"/>
    <property type="gene ID" value="ALUE_0000355301"/>
</dbReference>
<name>A0A9J2P2D7_ASCLU</name>
<dbReference type="Proteomes" id="UP000036681">
    <property type="component" value="Unplaced"/>
</dbReference>
<dbReference type="InterPro" id="IPR050111">
    <property type="entry name" value="C-type_lectin/snaclec_domain"/>
</dbReference>